<feature type="transmembrane region" description="Helical" evidence="11">
    <location>
        <begin position="74"/>
        <end position="92"/>
    </location>
</feature>
<evidence type="ECO:0000256" key="5">
    <source>
        <dbReference type="ARBA" id="ARBA00022989"/>
    </source>
</evidence>
<dbReference type="EMBL" id="AWSQ01000009">
    <property type="protein sequence ID" value="KFX68038.1"/>
    <property type="molecule type" value="Genomic_DNA"/>
</dbReference>
<name>A0A0A1YGA9_9PSED</name>
<dbReference type="PANTHER" id="PTHR43269:SF2">
    <property type="entry name" value="SODIUM_PROTON ANTIPORTER 1-RELATED"/>
    <property type="match status" value="1"/>
</dbReference>
<dbReference type="InterPro" id="IPR004680">
    <property type="entry name" value="Cit_transptr-like_dom"/>
</dbReference>
<keyword evidence="3" id="KW-0050">Antiport</keyword>
<organism evidence="13 14">
    <name type="scientific">Pseudomonas taeanensis MS-3</name>
    <dbReference type="NCBI Taxonomy" id="1395571"/>
    <lineage>
        <taxon>Bacteria</taxon>
        <taxon>Pseudomonadati</taxon>
        <taxon>Pseudomonadota</taxon>
        <taxon>Gammaproteobacteria</taxon>
        <taxon>Pseudomonadales</taxon>
        <taxon>Pseudomonadaceae</taxon>
        <taxon>Pseudomonas</taxon>
    </lineage>
</organism>
<protein>
    <submittedName>
        <fullName evidence="13">Citrate transporter</fullName>
    </submittedName>
</protein>
<evidence type="ECO:0000256" key="4">
    <source>
        <dbReference type="ARBA" id="ARBA00022692"/>
    </source>
</evidence>
<feature type="transmembrane region" description="Helical" evidence="11">
    <location>
        <begin position="299"/>
        <end position="320"/>
    </location>
</feature>
<dbReference type="RefSeq" id="WP_025167506.1">
    <property type="nucleotide sequence ID" value="NZ_AWSQ01000009.1"/>
</dbReference>
<dbReference type="STRING" id="1395571.TMS3_0122845"/>
<dbReference type="Proteomes" id="UP000030063">
    <property type="component" value="Unassembled WGS sequence"/>
</dbReference>
<feature type="transmembrane region" description="Helical" evidence="11">
    <location>
        <begin position="404"/>
        <end position="423"/>
    </location>
</feature>
<accession>A0A0A1YGA9</accession>
<evidence type="ECO:0000313" key="14">
    <source>
        <dbReference type="Proteomes" id="UP000030063"/>
    </source>
</evidence>
<keyword evidence="7" id="KW-0406">Ion transport</keyword>
<sequence length="429" mass="46530">MVIEPFSLTGLLVLAIFLIGMTLIVFEAQLEMDKFKPAMFMMSGLIVIGAHYALTDPNGFQYFLHAQSETKEELFGLIAFMAFMWMIVELLNERNVFTALNGYLMRKGLGAKGMFWATGALSALLSPFLNNITTAMIFGKTVKSISTHPRYTHVALCNIVVASNSGVWFLGTSTSLMVVLAGKISIAGLLLLIPSALIGWLLFAATLHLFYLRKLDGQNLIHLADQSETALKPGGAGLAIVGFVSIVAAVLCNILLKVSIEFAIGIALGMVALYAWLLMHRGIELPWQDQLQKVEWNALLFFIGIITAVSALNHVGWLTYISQLFELMSPTAVNMILGVASGVMDNVPVEAAALMSNPELGLDQWALNALMVGIGGSLTVVGSAAGVMAMSLDKTYSFGVHLKFLPAILVNFFGSLGVWYLQFQVFGLY</sequence>
<dbReference type="Pfam" id="PF03600">
    <property type="entry name" value="CitMHS"/>
    <property type="match status" value="1"/>
</dbReference>
<comment type="caution">
    <text evidence="13">The sequence shown here is derived from an EMBL/GenBank/DDBJ whole genome shotgun (WGS) entry which is preliminary data.</text>
</comment>
<evidence type="ECO:0000256" key="9">
    <source>
        <dbReference type="ARBA" id="ARBA00023201"/>
    </source>
</evidence>
<evidence type="ECO:0000256" key="8">
    <source>
        <dbReference type="ARBA" id="ARBA00023136"/>
    </source>
</evidence>
<feature type="transmembrane region" description="Helical" evidence="11">
    <location>
        <begin position="369"/>
        <end position="392"/>
    </location>
</feature>
<evidence type="ECO:0000256" key="1">
    <source>
        <dbReference type="ARBA" id="ARBA00004141"/>
    </source>
</evidence>
<keyword evidence="9" id="KW-0739">Sodium transport</keyword>
<feature type="domain" description="Citrate transporter-like" evidence="12">
    <location>
        <begin position="23"/>
        <end position="366"/>
    </location>
</feature>
<dbReference type="PANTHER" id="PTHR43269">
    <property type="entry name" value="SODIUM/PROTON ANTIPORTER 1-RELATED"/>
    <property type="match status" value="1"/>
</dbReference>
<evidence type="ECO:0000259" key="12">
    <source>
        <dbReference type="Pfam" id="PF03600"/>
    </source>
</evidence>
<keyword evidence="8 11" id="KW-0472">Membrane</keyword>
<dbReference type="OrthoDB" id="9772058at2"/>
<comment type="subcellular location">
    <subcellularLocation>
        <location evidence="1">Membrane</location>
        <topology evidence="1">Multi-pass membrane protein</topology>
    </subcellularLocation>
</comment>
<evidence type="ECO:0000256" key="11">
    <source>
        <dbReference type="SAM" id="Phobius"/>
    </source>
</evidence>
<evidence type="ECO:0000256" key="2">
    <source>
        <dbReference type="ARBA" id="ARBA00022448"/>
    </source>
</evidence>
<evidence type="ECO:0000256" key="3">
    <source>
        <dbReference type="ARBA" id="ARBA00022449"/>
    </source>
</evidence>
<evidence type="ECO:0000313" key="13">
    <source>
        <dbReference type="EMBL" id="KFX68038.1"/>
    </source>
</evidence>
<dbReference type="GO" id="GO:0015297">
    <property type="term" value="F:antiporter activity"/>
    <property type="evidence" value="ECO:0007669"/>
    <property type="project" value="UniProtKB-KW"/>
</dbReference>
<reference evidence="13 14" key="1">
    <citation type="journal article" date="2014" name="Genome Announc.">
        <title>Draft Genome Sequence of Petroleum Oil-Degrading Marine Bacterium Pseudomonas taeanensis Strain MS-3, Isolated from a Crude Oil-Contaminated Seashore.</title>
        <authorList>
            <person name="Lee S.Y."/>
            <person name="Kim S.H."/>
            <person name="Lee D.G."/>
            <person name="Shin S."/>
            <person name="Yun S.H."/>
            <person name="Choi C.W."/>
            <person name="Chung Y.H."/>
            <person name="Choi J.S."/>
            <person name="Kahng H.Y."/>
            <person name="Kim S.I."/>
        </authorList>
    </citation>
    <scope>NUCLEOTIDE SEQUENCE [LARGE SCALE GENOMIC DNA]</scope>
    <source>
        <strain evidence="13 14">MS-3</strain>
    </source>
</reference>
<comment type="similarity">
    <text evidence="10">Belongs to the NhaD Na(+)/H(+) (TC 2.A.62) antiporter family.</text>
</comment>
<keyword evidence="14" id="KW-1185">Reference proteome</keyword>
<keyword evidence="6" id="KW-0915">Sodium</keyword>
<evidence type="ECO:0000256" key="6">
    <source>
        <dbReference type="ARBA" id="ARBA00023053"/>
    </source>
</evidence>
<feature type="transmembrane region" description="Helical" evidence="11">
    <location>
        <begin position="6"/>
        <end position="26"/>
    </location>
</feature>
<dbReference type="eggNOG" id="COG1055">
    <property type="taxonomic scope" value="Bacteria"/>
</dbReference>
<evidence type="ECO:0000256" key="7">
    <source>
        <dbReference type="ARBA" id="ARBA00023065"/>
    </source>
</evidence>
<feature type="transmembrane region" description="Helical" evidence="11">
    <location>
        <begin position="38"/>
        <end position="54"/>
    </location>
</feature>
<proteinExistence type="inferred from homology"/>
<evidence type="ECO:0000256" key="10">
    <source>
        <dbReference type="ARBA" id="ARBA00025753"/>
    </source>
</evidence>
<feature type="transmembrane region" description="Helical" evidence="11">
    <location>
        <begin position="231"/>
        <end position="255"/>
    </location>
</feature>
<feature type="transmembrane region" description="Helical" evidence="11">
    <location>
        <begin position="262"/>
        <end position="279"/>
    </location>
</feature>
<dbReference type="NCBIfam" id="NF038006">
    <property type="entry name" value="NhaD_1"/>
    <property type="match status" value="2"/>
</dbReference>
<keyword evidence="4 11" id="KW-0812">Transmembrane</keyword>
<dbReference type="InterPro" id="IPR045016">
    <property type="entry name" value="NhaD-like"/>
</dbReference>
<feature type="transmembrane region" description="Helical" evidence="11">
    <location>
        <begin position="159"/>
        <end position="182"/>
    </location>
</feature>
<dbReference type="AlphaFoldDB" id="A0A0A1YGA9"/>
<dbReference type="GO" id="GO:0006814">
    <property type="term" value="P:sodium ion transport"/>
    <property type="evidence" value="ECO:0007669"/>
    <property type="project" value="UniProtKB-KW"/>
</dbReference>
<feature type="transmembrane region" description="Helical" evidence="11">
    <location>
        <begin position="113"/>
        <end position="139"/>
    </location>
</feature>
<feature type="transmembrane region" description="Helical" evidence="11">
    <location>
        <begin position="189"/>
        <end position="211"/>
    </location>
</feature>
<gene>
    <name evidence="13" type="ORF">TMS3_0122845</name>
</gene>
<dbReference type="GO" id="GO:0016020">
    <property type="term" value="C:membrane"/>
    <property type="evidence" value="ECO:0007669"/>
    <property type="project" value="UniProtKB-SubCell"/>
</dbReference>
<keyword evidence="5 11" id="KW-1133">Transmembrane helix</keyword>
<keyword evidence="2" id="KW-0813">Transport</keyword>